<protein>
    <submittedName>
        <fullName evidence="1">Uncharacterized protein</fullName>
    </submittedName>
</protein>
<reference evidence="1 2" key="1">
    <citation type="submission" date="2024-01" db="EMBL/GenBank/DDBJ databases">
        <title>The genomes of 5 underutilized Papilionoideae crops provide insights into root nodulation and disease resistanc.</title>
        <authorList>
            <person name="Jiang F."/>
        </authorList>
    </citation>
    <scope>NUCLEOTIDE SEQUENCE [LARGE SCALE GENOMIC DNA]</scope>
    <source>
        <strain evidence="1">LVBAO_FW01</strain>
        <tissue evidence="1">Leaves</tissue>
    </source>
</reference>
<sequence>MNVELGCPRIINLHRPTNALKENRTPIAVDTILLGKEQFAHVQNFMQGPLSGNFEWTRLSNSFLSPSAWPLWLSFTPFRDHSSIWATALASGAHVSGASLWKPWTLPVYDFPPLAYG</sequence>
<dbReference type="AlphaFoldDB" id="A0AAN9N132"/>
<dbReference type="EMBL" id="JAYMYQ010000001">
    <property type="protein sequence ID" value="KAK7362008.1"/>
    <property type="molecule type" value="Genomic_DNA"/>
</dbReference>
<keyword evidence="2" id="KW-1185">Reference proteome</keyword>
<accession>A0AAN9N132</accession>
<comment type="caution">
    <text evidence="1">The sequence shown here is derived from an EMBL/GenBank/DDBJ whole genome shotgun (WGS) entry which is preliminary data.</text>
</comment>
<organism evidence="1 2">
    <name type="scientific">Canavalia gladiata</name>
    <name type="common">Sword bean</name>
    <name type="synonym">Dolichos gladiatus</name>
    <dbReference type="NCBI Taxonomy" id="3824"/>
    <lineage>
        <taxon>Eukaryota</taxon>
        <taxon>Viridiplantae</taxon>
        <taxon>Streptophyta</taxon>
        <taxon>Embryophyta</taxon>
        <taxon>Tracheophyta</taxon>
        <taxon>Spermatophyta</taxon>
        <taxon>Magnoliopsida</taxon>
        <taxon>eudicotyledons</taxon>
        <taxon>Gunneridae</taxon>
        <taxon>Pentapetalae</taxon>
        <taxon>rosids</taxon>
        <taxon>fabids</taxon>
        <taxon>Fabales</taxon>
        <taxon>Fabaceae</taxon>
        <taxon>Papilionoideae</taxon>
        <taxon>50 kb inversion clade</taxon>
        <taxon>NPAAA clade</taxon>
        <taxon>indigoferoid/millettioid clade</taxon>
        <taxon>Phaseoleae</taxon>
        <taxon>Canavalia</taxon>
    </lineage>
</organism>
<evidence type="ECO:0000313" key="2">
    <source>
        <dbReference type="Proteomes" id="UP001367508"/>
    </source>
</evidence>
<gene>
    <name evidence="1" type="ORF">VNO77_04105</name>
</gene>
<proteinExistence type="predicted"/>
<dbReference type="Proteomes" id="UP001367508">
    <property type="component" value="Unassembled WGS sequence"/>
</dbReference>
<name>A0AAN9N132_CANGL</name>
<evidence type="ECO:0000313" key="1">
    <source>
        <dbReference type="EMBL" id="KAK7362008.1"/>
    </source>
</evidence>